<feature type="transmembrane region" description="Helical" evidence="1">
    <location>
        <begin position="436"/>
        <end position="454"/>
    </location>
</feature>
<evidence type="ECO:0000313" key="2">
    <source>
        <dbReference type="EMBL" id="AOY77001.1"/>
    </source>
</evidence>
<dbReference type="Proteomes" id="UP000192478">
    <property type="component" value="Chromosome"/>
</dbReference>
<evidence type="ECO:0000313" key="5">
    <source>
        <dbReference type="Proteomes" id="UP000192478"/>
    </source>
</evidence>
<dbReference type="AlphaFoldDB" id="A0AAC9RLF4"/>
<keyword evidence="1" id="KW-1133">Transmembrane helix</keyword>
<evidence type="ECO:0000313" key="3">
    <source>
        <dbReference type="EMBL" id="ARE87490.1"/>
    </source>
</evidence>
<dbReference type="InterPro" id="IPR017850">
    <property type="entry name" value="Alkaline_phosphatase_core_sf"/>
</dbReference>
<name>A0AAC9RLF4_9CLOT</name>
<evidence type="ECO:0000256" key="1">
    <source>
        <dbReference type="SAM" id="Phobius"/>
    </source>
</evidence>
<dbReference type="KEGG" id="cfm:BJL90_14735"/>
<accession>A0AAC9RLF4</accession>
<dbReference type="SUPFAM" id="SSF53649">
    <property type="entry name" value="Alkaline phosphatase-like"/>
    <property type="match status" value="1"/>
</dbReference>
<gene>
    <name evidence="2" type="ORF">BJL90_14735</name>
    <name evidence="3" type="ORF">CLFO_18900</name>
</gene>
<keyword evidence="1" id="KW-0812">Transmembrane</keyword>
<feature type="transmembrane region" description="Helical" evidence="1">
    <location>
        <begin position="641"/>
        <end position="658"/>
    </location>
</feature>
<keyword evidence="4" id="KW-1185">Reference proteome</keyword>
<feature type="transmembrane region" description="Helical" evidence="1">
    <location>
        <begin position="579"/>
        <end position="601"/>
    </location>
</feature>
<feature type="transmembrane region" description="Helical" evidence="1">
    <location>
        <begin position="461"/>
        <end position="484"/>
    </location>
</feature>
<dbReference type="Proteomes" id="UP000177894">
    <property type="component" value="Chromosome"/>
</dbReference>
<feature type="transmembrane region" description="Helical" evidence="1">
    <location>
        <begin position="407"/>
        <end position="430"/>
    </location>
</feature>
<feature type="transmembrane region" description="Helical" evidence="1">
    <location>
        <begin position="697"/>
        <end position="718"/>
    </location>
</feature>
<feature type="transmembrane region" description="Helical" evidence="1">
    <location>
        <begin position="504"/>
        <end position="523"/>
    </location>
</feature>
<feature type="transmembrane region" description="Helical" evidence="1">
    <location>
        <begin position="374"/>
        <end position="395"/>
    </location>
</feature>
<organism evidence="3 5">
    <name type="scientific">Clostridium formicaceticum</name>
    <dbReference type="NCBI Taxonomy" id="1497"/>
    <lineage>
        <taxon>Bacteria</taxon>
        <taxon>Bacillati</taxon>
        <taxon>Bacillota</taxon>
        <taxon>Clostridia</taxon>
        <taxon>Eubacteriales</taxon>
        <taxon>Clostridiaceae</taxon>
        <taxon>Clostridium</taxon>
    </lineage>
</organism>
<dbReference type="RefSeq" id="WP_070969600.1">
    <property type="nucleotide sequence ID" value="NZ_CP017603.1"/>
</dbReference>
<feature type="transmembrane region" description="Helical" evidence="1">
    <location>
        <begin position="670"/>
        <end position="691"/>
    </location>
</feature>
<reference evidence="3 5" key="2">
    <citation type="submission" date="2017-03" db="EMBL/GenBank/DDBJ databases">
        <title>Complete sequence of Clostridium formicaceticum DSM 92.</title>
        <authorList>
            <person name="Poehlein A."/>
            <person name="Karl M."/>
            <person name="Bengelsdorf F.R."/>
            <person name="Duerre P."/>
            <person name="Daniel R."/>
        </authorList>
    </citation>
    <scope>NUCLEOTIDE SEQUENCE [LARGE SCALE GENOMIC DNA]</scope>
    <source>
        <strain evidence="3 5">DSM 92</strain>
    </source>
</reference>
<feature type="transmembrane region" description="Helical" evidence="1">
    <location>
        <begin position="530"/>
        <end position="548"/>
    </location>
</feature>
<sequence>MKINKMQVFMLLIPLITVHIYYATVYGLNAEETPKVVALILNRVDFQDLYSMPQMRKLIQEGSIGLMNTRASGSQNEFKSYATLGWGTRAEAGENTSTFYSLGDENTAVYERRIGKIAKDEGIINTNINVLIQQNIRGEYGAVPGILGDLLRQHGYKTALLGNSDVENNVSRPAGFIPMDSNGYIDYGNVDGSMVEEDMHRPFGMKTNYDQLLEDFKELYAKGDFIVIETGDINRLERYKNYLNAIMYQEHKKNILAEIDAFIEKILIHADGNPTVFMLVTPFPSDAAIQRGERLTPIIIHDGINKGLLWSGTTRREGIVGNVDFAPTVLSYFHISSSNMVGREMSTVKATDTINYILKLNSRVVNTSQQRYRILYSFAIYEIIASAIALLAIIFRKKISYKWHLPIALGLLSNIIAPFTLLVLPLFGVLSIVSNYFLFVVSTIFFVCIVYLLGKKQPLDIILCASSLIVAGLMIDIITGQSLIKNSVLGYDPIIGARYYGVGNEYMGIFIGAILIFTTTLIERYSINKYFILLFYLITTMIIAFPTFGANVGGTITAVFAFLFTSVRLLNKKISFKKLLYILVAVIIVVAAMAMVDLFFIENQSHLASAVEQIFSSGPVVIYQIVVRKISMNIRVMGVTVWSKVLLSAIVILGILFYRPVGIIKKITITYSYMAIGWSGIIVAGIIAFAVNDSGVVSAATAIIFLTTTMLYSAMDLLKQEEKIGK</sequence>
<protein>
    <submittedName>
        <fullName evidence="3">Uncharacterized protein</fullName>
    </submittedName>
</protein>
<dbReference type="EMBL" id="CP020559">
    <property type="protein sequence ID" value="ARE87490.1"/>
    <property type="molecule type" value="Genomic_DNA"/>
</dbReference>
<proteinExistence type="predicted"/>
<reference evidence="2 4" key="1">
    <citation type="submission" date="2016-10" db="EMBL/GenBank/DDBJ databases">
        <title>Complete Genome Sequence of Acetogen Clostridium formicoaceticum ATCC 27076.</title>
        <authorList>
            <person name="Bao T."/>
            <person name="Cheng C."/>
            <person name="Zhao J."/>
            <person name="Yang S.-T."/>
            <person name="Wang J."/>
            <person name="Wang M."/>
        </authorList>
    </citation>
    <scope>NUCLEOTIDE SEQUENCE [LARGE SCALE GENOMIC DNA]</scope>
    <source>
        <strain evidence="2 4">ATCC 27076</strain>
    </source>
</reference>
<feature type="transmembrane region" description="Helical" evidence="1">
    <location>
        <begin position="554"/>
        <end position="570"/>
    </location>
</feature>
<dbReference type="EMBL" id="CP017603">
    <property type="protein sequence ID" value="AOY77001.1"/>
    <property type="molecule type" value="Genomic_DNA"/>
</dbReference>
<keyword evidence="1" id="KW-0472">Membrane</keyword>
<evidence type="ECO:0000313" key="4">
    <source>
        <dbReference type="Proteomes" id="UP000177894"/>
    </source>
</evidence>